<dbReference type="Gene3D" id="2.130.10.10">
    <property type="entry name" value="YVTN repeat-like/Quinoprotein amine dehydrogenase"/>
    <property type="match status" value="1"/>
</dbReference>
<dbReference type="Proteomes" id="UP001064087">
    <property type="component" value="Chromosome"/>
</dbReference>
<feature type="domain" description="Pyrrolo-quinoline quinone repeat" evidence="1">
    <location>
        <begin position="128"/>
        <end position="361"/>
    </location>
</feature>
<dbReference type="RefSeq" id="WP_241188196.1">
    <property type="nucleotide sequence ID" value="NZ_CP106738.1"/>
</dbReference>
<accession>A0ABY6DAG4</accession>
<dbReference type="InterPro" id="IPR011047">
    <property type="entry name" value="Quinoprotein_ADH-like_sf"/>
</dbReference>
<gene>
    <name evidence="2" type="ORF">N7U68_18965</name>
</gene>
<evidence type="ECO:0000259" key="1">
    <source>
        <dbReference type="Pfam" id="PF13360"/>
    </source>
</evidence>
<dbReference type="InterPro" id="IPR018391">
    <property type="entry name" value="PQQ_b-propeller_rpt"/>
</dbReference>
<dbReference type="PANTHER" id="PTHR34512:SF30">
    <property type="entry name" value="OUTER MEMBRANE PROTEIN ASSEMBLY FACTOR BAMB"/>
    <property type="match status" value="1"/>
</dbReference>
<evidence type="ECO:0000313" key="2">
    <source>
        <dbReference type="EMBL" id="UXX83131.1"/>
    </source>
</evidence>
<dbReference type="EMBL" id="CP106738">
    <property type="protein sequence ID" value="UXX83131.1"/>
    <property type="molecule type" value="Genomic_DNA"/>
</dbReference>
<dbReference type="PANTHER" id="PTHR34512">
    <property type="entry name" value="CELL SURFACE PROTEIN"/>
    <property type="match status" value="1"/>
</dbReference>
<organism evidence="2 3">
    <name type="scientific">Roseovarius pelagicus</name>
    <dbReference type="NCBI Taxonomy" id="2980108"/>
    <lineage>
        <taxon>Bacteria</taxon>
        <taxon>Pseudomonadati</taxon>
        <taxon>Pseudomonadota</taxon>
        <taxon>Alphaproteobacteria</taxon>
        <taxon>Rhodobacterales</taxon>
        <taxon>Roseobacteraceae</taxon>
        <taxon>Roseovarius</taxon>
    </lineage>
</organism>
<name>A0ABY6DAG4_9RHOB</name>
<evidence type="ECO:0000313" key="3">
    <source>
        <dbReference type="Proteomes" id="UP001064087"/>
    </source>
</evidence>
<sequence length="445" mass="46440">MKRNGLILGLAAGMLLTACSENDTILQGKRENIFAVVGDAEADTSPVIADAAAGDGPAPISLPPAQTNTEWTQTTGSAAGRPQHPALRSAPQLVWSAKIGSGDGPRSRITADPVVGGGRVFAMDSSAQISAHSTDGAALWSVDLVPENDSPNDGSGGGLAYSNGKVFVSSGFGRLTALDAATGRELWEQELRQTATGSPAVYGNLVYLVAGDDVAWALDTDTGRIKWRLTATPDVNNIHGGPAPAISEKYAVFAFGSGELQGAFRKGGLRLWDAQIAGRRDGLAQSSITDVVGDPVIDGDRIYVGNSAGRMAAFRLANGARIWSANEGPMGPVWPAGGDLFLVSDRNELVRLDGETGTRIWGAKLPFFTKDRPRRQAEIYAHQGPVIAGGQVVVASNDGLLRFFDPVSGALQRTVEVPGGATTAPVVANQTLYVVSTKGTLHAFR</sequence>
<dbReference type="InterPro" id="IPR015943">
    <property type="entry name" value="WD40/YVTN_repeat-like_dom_sf"/>
</dbReference>
<dbReference type="SMART" id="SM00564">
    <property type="entry name" value="PQQ"/>
    <property type="match status" value="5"/>
</dbReference>
<dbReference type="Pfam" id="PF13360">
    <property type="entry name" value="PQQ_2"/>
    <property type="match status" value="2"/>
</dbReference>
<reference evidence="2" key="1">
    <citation type="submission" date="2022-10" db="EMBL/GenBank/DDBJ databases">
        <title>Roseovarius pelagicus sp. nov., isolated from Arctic seawater.</title>
        <authorList>
            <person name="Hong Y.W."/>
            <person name="Hwang C.Y."/>
        </authorList>
    </citation>
    <scope>NUCLEOTIDE SEQUENCE</scope>
    <source>
        <strain evidence="2">HL-MP18</strain>
    </source>
</reference>
<keyword evidence="3" id="KW-1185">Reference proteome</keyword>
<dbReference type="InterPro" id="IPR002372">
    <property type="entry name" value="PQQ_rpt_dom"/>
</dbReference>
<proteinExistence type="predicted"/>
<dbReference type="SUPFAM" id="SSF50998">
    <property type="entry name" value="Quinoprotein alcohol dehydrogenase-like"/>
    <property type="match status" value="1"/>
</dbReference>
<feature type="domain" description="Pyrrolo-quinoline quinone repeat" evidence="1">
    <location>
        <begin position="385"/>
        <end position="444"/>
    </location>
</feature>
<protein>
    <submittedName>
        <fullName evidence="2">PQQ-like beta-propeller repeat protein</fullName>
    </submittedName>
</protein>
<dbReference type="PROSITE" id="PS51257">
    <property type="entry name" value="PROKAR_LIPOPROTEIN"/>
    <property type="match status" value="1"/>
</dbReference>